<dbReference type="Proteomes" id="UP001233999">
    <property type="component" value="Unassembled WGS sequence"/>
</dbReference>
<gene>
    <name evidence="1" type="ORF">L9F63_005347</name>
</gene>
<evidence type="ECO:0000313" key="1">
    <source>
        <dbReference type="EMBL" id="KAJ9578427.1"/>
    </source>
</evidence>
<evidence type="ECO:0000313" key="2">
    <source>
        <dbReference type="Proteomes" id="UP001233999"/>
    </source>
</evidence>
<dbReference type="EMBL" id="JASPKZ010008879">
    <property type="protein sequence ID" value="KAJ9578427.1"/>
    <property type="molecule type" value="Genomic_DNA"/>
</dbReference>
<reference evidence="1" key="2">
    <citation type="submission" date="2023-05" db="EMBL/GenBank/DDBJ databases">
        <authorList>
            <person name="Fouks B."/>
        </authorList>
    </citation>
    <scope>NUCLEOTIDE SEQUENCE</scope>
    <source>
        <strain evidence="1">Stay&amp;Tobe</strain>
        <tissue evidence="1">Testes</tissue>
    </source>
</reference>
<feature type="non-terminal residue" evidence="1">
    <location>
        <position position="1"/>
    </location>
</feature>
<keyword evidence="2" id="KW-1185">Reference proteome</keyword>
<feature type="non-terminal residue" evidence="1">
    <location>
        <position position="59"/>
    </location>
</feature>
<accession>A0AAD8E6K2</accession>
<dbReference type="AlphaFoldDB" id="A0AAD8E6K2"/>
<sequence length="59" mass="7050">VKRCYYEQLSLNTSTLKTFSKLNSYFSSSPLSLLISGEDNRQHWCERERERTKCFILEI</sequence>
<organism evidence="1 2">
    <name type="scientific">Diploptera punctata</name>
    <name type="common">Pacific beetle cockroach</name>
    <dbReference type="NCBI Taxonomy" id="6984"/>
    <lineage>
        <taxon>Eukaryota</taxon>
        <taxon>Metazoa</taxon>
        <taxon>Ecdysozoa</taxon>
        <taxon>Arthropoda</taxon>
        <taxon>Hexapoda</taxon>
        <taxon>Insecta</taxon>
        <taxon>Pterygota</taxon>
        <taxon>Neoptera</taxon>
        <taxon>Polyneoptera</taxon>
        <taxon>Dictyoptera</taxon>
        <taxon>Blattodea</taxon>
        <taxon>Blaberoidea</taxon>
        <taxon>Blaberidae</taxon>
        <taxon>Diplopterinae</taxon>
        <taxon>Diploptera</taxon>
    </lineage>
</organism>
<name>A0AAD8E6K2_DIPPU</name>
<reference evidence="1" key="1">
    <citation type="journal article" date="2023" name="IScience">
        <title>Live-bearing cockroach genome reveals convergent evolutionary mechanisms linked to viviparity in insects and beyond.</title>
        <authorList>
            <person name="Fouks B."/>
            <person name="Harrison M.C."/>
            <person name="Mikhailova A.A."/>
            <person name="Marchal E."/>
            <person name="English S."/>
            <person name="Carruthers M."/>
            <person name="Jennings E.C."/>
            <person name="Chiamaka E.L."/>
            <person name="Frigard R.A."/>
            <person name="Pippel M."/>
            <person name="Attardo G.M."/>
            <person name="Benoit J.B."/>
            <person name="Bornberg-Bauer E."/>
            <person name="Tobe S.S."/>
        </authorList>
    </citation>
    <scope>NUCLEOTIDE SEQUENCE</scope>
    <source>
        <strain evidence="1">Stay&amp;Tobe</strain>
    </source>
</reference>
<protein>
    <submittedName>
        <fullName evidence="1">Uncharacterized protein</fullName>
    </submittedName>
</protein>
<comment type="caution">
    <text evidence="1">The sequence shown here is derived from an EMBL/GenBank/DDBJ whole genome shotgun (WGS) entry which is preliminary data.</text>
</comment>
<proteinExistence type="predicted"/>